<reference evidence="3" key="1">
    <citation type="submission" date="2016-04" db="EMBL/GenBank/DDBJ databases">
        <title>Complete Genome Sequences of Twelve Strains of a Stable Defined Moderately Diverse Mouse Microbiota 2 (sDMDMm2).</title>
        <authorList>
            <person name="Uchimura Y."/>
            <person name="Wyss M."/>
            <person name="Brugiroux S."/>
            <person name="Limenitakis J.P."/>
            <person name="Stecher B."/>
            <person name="McCoy K.D."/>
            <person name="Macpherson A.J."/>
        </authorList>
    </citation>
    <scope>NUCLEOTIDE SEQUENCE [LARGE SCALE GENOMIC DNA]</scope>
    <source>
        <strain evidence="3">I48</strain>
    </source>
</reference>
<evidence type="ECO:0000313" key="4">
    <source>
        <dbReference type="Proteomes" id="UP000309566"/>
    </source>
</evidence>
<dbReference type="RefSeq" id="WP_065538597.1">
    <property type="nucleotide sequence ID" value="NZ_CAPDLJ010000071.1"/>
</dbReference>
<accession>A0A1C7GYC0</accession>
<evidence type="ECO:0000313" key="3">
    <source>
        <dbReference type="Proteomes" id="UP000092631"/>
    </source>
</evidence>
<protein>
    <recommendedName>
        <fullName evidence="5">GIY-YIG domain-containing protein</fullName>
    </recommendedName>
</protein>
<dbReference type="Proteomes" id="UP000092631">
    <property type="component" value="Chromosome"/>
</dbReference>
<dbReference type="GeneID" id="82187184"/>
<dbReference type="EMBL" id="CP015401">
    <property type="protein sequence ID" value="ANU57608.1"/>
    <property type="molecule type" value="Genomic_DNA"/>
</dbReference>
<accession>A0A4S2CSK9</accession>
<gene>
    <name evidence="1" type="ORF">A4V03_08530</name>
    <name evidence="2" type="ORF">E5353_13440</name>
</gene>
<name>A0A1C7GYC0_9BACE</name>
<dbReference type="AlphaFoldDB" id="A0A1C7GYC0"/>
<evidence type="ECO:0000313" key="2">
    <source>
        <dbReference type="EMBL" id="TGY31312.1"/>
    </source>
</evidence>
<evidence type="ECO:0008006" key="5">
    <source>
        <dbReference type="Google" id="ProtNLM"/>
    </source>
</evidence>
<evidence type="ECO:0000313" key="1">
    <source>
        <dbReference type="EMBL" id="ANU57608.1"/>
    </source>
</evidence>
<sequence length="162" mass="18592">MQNELRAKGFSGFITFQELIKDSTLIPSQKGVYIVLRDNMEKPHFVPKGTGGFFKQKDPNIAIAELEKKWVDNSSILYIGKAGGENNRATLKSRIEQYIKFGQGKPIGHKGGRYIWQLADAYSLIVCWKTLSEEEPREVEKQMIQEFKEEHEGKRPFANLKD</sequence>
<organism evidence="1 3">
    <name type="scientific">Bacteroides caecimuris</name>
    <dbReference type="NCBI Taxonomy" id="1796613"/>
    <lineage>
        <taxon>Bacteria</taxon>
        <taxon>Pseudomonadati</taxon>
        <taxon>Bacteroidota</taxon>
        <taxon>Bacteroidia</taxon>
        <taxon>Bacteroidales</taxon>
        <taxon>Bacteroidaceae</taxon>
        <taxon>Bacteroides</taxon>
    </lineage>
</organism>
<reference evidence="2 4" key="3">
    <citation type="submission" date="2019-04" db="EMBL/GenBank/DDBJ databases">
        <title>Microbes associate with the intestines of laboratory mice.</title>
        <authorList>
            <person name="Navarre W."/>
            <person name="Wong E."/>
            <person name="Huang K."/>
            <person name="Tropini C."/>
            <person name="Ng K."/>
            <person name="Yu B."/>
        </authorList>
    </citation>
    <scope>NUCLEOTIDE SEQUENCE [LARGE SCALE GENOMIC DNA]</scope>
    <source>
        <strain evidence="2 4">NM63_1-25</strain>
    </source>
</reference>
<dbReference type="OrthoDB" id="7505417at2"/>
<reference evidence="1" key="2">
    <citation type="submission" date="2017-04" db="EMBL/GenBank/DDBJ databases">
        <title>Complete Genome Sequences of Twelve Strains of a Stable Defined Moderately Diverse Mouse Microbiota 2 (sDMDMm2).</title>
        <authorList>
            <person name="Uchimura Y."/>
            <person name="Wyss M."/>
            <person name="Brugiroux S."/>
            <person name="Limenitakis J.P."/>
            <person name="Stecher B."/>
            <person name="McCoy K.D."/>
            <person name="Macpherson A.J."/>
        </authorList>
    </citation>
    <scope>NUCLEOTIDE SEQUENCE</scope>
    <source>
        <strain evidence="1">I48</strain>
    </source>
</reference>
<dbReference type="KEGG" id="bcae:A4V03_08530"/>
<keyword evidence="3" id="KW-1185">Reference proteome</keyword>
<dbReference type="Proteomes" id="UP000309566">
    <property type="component" value="Unassembled WGS sequence"/>
</dbReference>
<dbReference type="EMBL" id="SRYX01000056">
    <property type="protein sequence ID" value="TGY31312.1"/>
    <property type="molecule type" value="Genomic_DNA"/>
</dbReference>
<proteinExistence type="predicted"/>